<evidence type="ECO:0000313" key="4">
    <source>
        <dbReference type="Proteomes" id="UP000626109"/>
    </source>
</evidence>
<proteinExistence type="predicted"/>
<feature type="region of interest" description="Disordered" evidence="1">
    <location>
        <begin position="85"/>
        <end position="174"/>
    </location>
</feature>
<dbReference type="EMBL" id="CAJNNW010028103">
    <property type="protein sequence ID" value="CAE8694666.1"/>
    <property type="molecule type" value="Genomic_DNA"/>
</dbReference>
<comment type="caution">
    <text evidence="3">The sequence shown here is derived from an EMBL/GenBank/DDBJ whole genome shotgun (WGS) entry which is preliminary data.</text>
</comment>
<gene>
    <name evidence="3" type="ORF">PGLA2088_LOCUS28965</name>
</gene>
<feature type="compositionally biased region" description="Low complexity" evidence="1">
    <location>
        <begin position="89"/>
        <end position="129"/>
    </location>
</feature>
<feature type="chain" id="PRO_5032906779" evidence="2">
    <location>
        <begin position="35"/>
        <end position="174"/>
    </location>
</feature>
<feature type="signal peptide" evidence="2">
    <location>
        <begin position="1"/>
        <end position="34"/>
    </location>
</feature>
<sequence>MNYVQQQSLNQMTGISKSLRLLMLLLSFLDAFRAQNKLKTNNKTIQAIKTSYQASNQNIRNNTKCHKCSQQTTASYVVRQLRMDRSTRNKNSNSDSNSNNKFNSNTNDSCNSNNSKNNKNSKSSSNSNNRPNHDKNNQHHQQQQPRKQNKQIETQATKQSKRKQTHTQTNNQAS</sequence>
<evidence type="ECO:0000313" key="3">
    <source>
        <dbReference type="EMBL" id="CAE8694666.1"/>
    </source>
</evidence>
<evidence type="ECO:0000256" key="2">
    <source>
        <dbReference type="SAM" id="SignalP"/>
    </source>
</evidence>
<protein>
    <submittedName>
        <fullName evidence="3">Uncharacterized protein</fullName>
    </submittedName>
</protein>
<keyword evidence="2" id="KW-0732">Signal</keyword>
<evidence type="ECO:0000256" key="1">
    <source>
        <dbReference type="SAM" id="MobiDB-lite"/>
    </source>
</evidence>
<dbReference type="AlphaFoldDB" id="A0A813K7R4"/>
<name>A0A813K7R4_POLGL</name>
<reference evidence="3" key="1">
    <citation type="submission" date="2021-02" db="EMBL/GenBank/DDBJ databases">
        <authorList>
            <person name="Dougan E. K."/>
            <person name="Rhodes N."/>
            <person name="Thang M."/>
            <person name="Chan C."/>
        </authorList>
    </citation>
    <scope>NUCLEOTIDE SEQUENCE</scope>
</reference>
<dbReference type="Proteomes" id="UP000626109">
    <property type="component" value="Unassembled WGS sequence"/>
</dbReference>
<accession>A0A813K7R4</accession>
<organism evidence="3 4">
    <name type="scientific">Polarella glacialis</name>
    <name type="common">Dinoflagellate</name>
    <dbReference type="NCBI Taxonomy" id="89957"/>
    <lineage>
        <taxon>Eukaryota</taxon>
        <taxon>Sar</taxon>
        <taxon>Alveolata</taxon>
        <taxon>Dinophyceae</taxon>
        <taxon>Suessiales</taxon>
        <taxon>Suessiaceae</taxon>
        <taxon>Polarella</taxon>
    </lineage>
</organism>